<accession>A0A7W7YC49</accession>
<feature type="region of interest" description="Disordered" evidence="2">
    <location>
        <begin position="987"/>
        <end position="1229"/>
    </location>
</feature>
<feature type="compositionally biased region" description="Polar residues" evidence="2">
    <location>
        <begin position="869"/>
        <end position="881"/>
    </location>
</feature>
<proteinExistence type="predicted"/>
<feature type="compositionally biased region" description="Low complexity" evidence="2">
    <location>
        <begin position="1033"/>
        <end position="1047"/>
    </location>
</feature>
<organism evidence="4 5">
    <name type="scientific">Prosthecobacter vanneervenii</name>
    <dbReference type="NCBI Taxonomy" id="48466"/>
    <lineage>
        <taxon>Bacteria</taxon>
        <taxon>Pseudomonadati</taxon>
        <taxon>Verrucomicrobiota</taxon>
        <taxon>Verrucomicrobiia</taxon>
        <taxon>Verrucomicrobiales</taxon>
        <taxon>Verrucomicrobiaceae</taxon>
        <taxon>Prosthecobacter</taxon>
    </lineage>
</organism>
<evidence type="ECO:0000256" key="3">
    <source>
        <dbReference type="SAM" id="Phobius"/>
    </source>
</evidence>
<feature type="compositionally biased region" description="Gly residues" evidence="2">
    <location>
        <begin position="1142"/>
        <end position="1172"/>
    </location>
</feature>
<feature type="compositionally biased region" description="Low complexity" evidence="2">
    <location>
        <begin position="1098"/>
        <end position="1121"/>
    </location>
</feature>
<comment type="caution">
    <text evidence="4">The sequence shown here is derived from an EMBL/GenBank/DDBJ whole genome shotgun (WGS) entry which is preliminary data.</text>
</comment>
<keyword evidence="3" id="KW-0472">Membrane</keyword>
<feature type="region of interest" description="Disordered" evidence="2">
    <location>
        <begin position="649"/>
        <end position="672"/>
    </location>
</feature>
<sequence>MIARTILEARIAEVREILRRARLMRHLAVVFALGVLVRGAFLLAALNGMSISKRADRWSMLGLVVLGVIAWIKGRRNVWSDREIARLIEKRHANLDALLLTAIEHEAGADETAGFLHERLIDRALAHAATQQWQVTVTQKPYMRALVGACLAVVVFLGTEVALRVQSRRSLVVAEQKKAEEPAKPTEFKATLTPGDTELERGMQLIVEARFNGPVPADATLVVSEADGQERERLPMRLTVDEQVYGGMIHKVARDTKYHVEFSGQKSAVHTITVFDYPALVGSDVTVTPPEYTKLPVKETKNTKKVTALEGSKIVWRIKVNKPLIGSGEAGGAGRKDVSPFGPHLTAAELFGEDKLVIPLAATAGDATVLEGVMMAEKTQKYRLHLVDEAERGNKNPPWFTVTVQSNQLAKIEVVFPKRDLQVSSLQELPVEAKVSDDLGVVKSGAVFSINGSSKEIVFKHAVTAPLKKQDVKAELALEKEHAEPRQLVSYYLWAEDTGPKGEVRRNMSDMFFADVRHFEDIFREMEAPPSEPGQPKAQSDELVDLVKQLVNATWKIIRDTNAGRVIEAAVPDINVVHQSTGIALEKVKEGMEKAEDSQVKQALTEAWKSLKDAEGPLQQAAEEKKRSPLNQALTFEQTALEWLHRAQSREHQVMRQDKPQQGAGQQANKNQIMDLELKQKEQRYEEEKMATEEQTAEQQENLQVLNRLKELARRQEAIAEKIKELQNQMANAKTEEEKQELENQLKRLQTEQEQLLSDIDDLKERMEKPDNAQNMAEAKEQLEQAREKAMEAAEQLKDQKLTDAANSTTRAQRELEKMGEDFRQKTSKKFAEEMKQIRQQARDAAENQKKISEALENQKEAGSDIERNMQNAAQSRQMAGQQEDIQKLLNNMKQLSEQAEQSEPLLHRNLYDAVRKAQTSALEENLQEAQNQLRYGSQADAKDAERKAANAVEELKKGVEKAAESVLGSESEALRVAKNELDKLIKEAQEQEAAGEGEKGAKTANGTDPQGGGEKQDPKAAEGQKGKGQEGQGQTKMAQQGQQAGKGQEGKEGQGEGKEAQTAENGQKPGQSGKPGEKGQEGQQPGTEGQGQGKGKGQQQAAAQQPNGSQPGKDGMQPGQEGQGMGQGEQQAQTADSSGKPGEGQQPGQGKKPGQGQQPGEGRNSGPGQGRGQAQQMADSNEGIGATGDRDSDNDRRRPQIAGGAVPEALFFEDSKEQPDTGVFTGNGYEQWSDRLRNVEELLENSELRNEAAKVQDRARALRIELKRSNEAPQVSHLNTRITQPLMELRDRVVEELSKKDAGKNLAPVDRDPVPAEYRDLVKRYYQELGAGK</sequence>
<feature type="compositionally biased region" description="Low complexity" evidence="2">
    <location>
        <begin position="660"/>
        <end position="672"/>
    </location>
</feature>
<feature type="compositionally biased region" description="Basic and acidic residues" evidence="2">
    <location>
        <begin position="778"/>
        <end position="802"/>
    </location>
</feature>
<keyword evidence="3" id="KW-1133">Transmembrane helix</keyword>
<name>A0A7W7YC49_9BACT</name>
<keyword evidence="5" id="KW-1185">Reference proteome</keyword>
<evidence type="ECO:0000256" key="2">
    <source>
        <dbReference type="SAM" id="MobiDB-lite"/>
    </source>
</evidence>
<feature type="compositionally biased region" description="Low complexity" evidence="2">
    <location>
        <begin position="1063"/>
        <end position="1075"/>
    </location>
</feature>
<feature type="compositionally biased region" description="Basic and acidic residues" evidence="2">
    <location>
        <begin position="649"/>
        <end position="659"/>
    </location>
</feature>
<evidence type="ECO:0000313" key="5">
    <source>
        <dbReference type="Proteomes" id="UP000590740"/>
    </source>
</evidence>
<dbReference type="RefSeq" id="WP_184340389.1">
    <property type="nucleotide sequence ID" value="NZ_JACHIG010000006.1"/>
</dbReference>
<dbReference type="Proteomes" id="UP000590740">
    <property type="component" value="Unassembled WGS sequence"/>
</dbReference>
<feature type="transmembrane region" description="Helical" evidence="3">
    <location>
        <begin position="142"/>
        <end position="163"/>
    </location>
</feature>
<feature type="compositionally biased region" description="Basic and acidic residues" evidence="2">
    <location>
        <begin position="1015"/>
        <end position="1029"/>
    </location>
</feature>
<feature type="transmembrane region" description="Helical" evidence="3">
    <location>
        <begin position="58"/>
        <end position="74"/>
    </location>
</feature>
<protein>
    <submittedName>
        <fullName evidence="4">Uncharacterized protein</fullName>
    </submittedName>
</protein>
<dbReference type="EMBL" id="JACHIG010000006">
    <property type="protein sequence ID" value="MBB5033463.1"/>
    <property type="molecule type" value="Genomic_DNA"/>
</dbReference>
<feature type="compositionally biased region" description="Basic and acidic residues" evidence="2">
    <location>
        <begin position="1049"/>
        <end position="1062"/>
    </location>
</feature>
<feature type="coiled-coil region" evidence="1">
    <location>
        <begin position="1230"/>
        <end position="1273"/>
    </location>
</feature>
<feature type="compositionally biased region" description="Basic and acidic residues" evidence="2">
    <location>
        <begin position="1189"/>
        <end position="1199"/>
    </location>
</feature>
<keyword evidence="3" id="KW-0812">Transmembrane</keyword>
<keyword evidence="1" id="KW-0175">Coiled coil</keyword>
<feature type="transmembrane region" description="Helical" evidence="3">
    <location>
        <begin position="27"/>
        <end position="46"/>
    </location>
</feature>
<reference evidence="4 5" key="1">
    <citation type="submission" date="2020-08" db="EMBL/GenBank/DDBJ databases">
        <title>Genomic Encyclopedia of Type Strains, Phase IV (KMG-IV): sequencing the most valuable type-strain genomes for metagenomic binning, comparative biology and taxonomic classification.</title>
        <authorList>
            <person name="Goeker M."/>
        </authorList>
    </citation>
    <scope>NUCLEOTIDE SEQUENCE [LARGE SCALE GENOMIC DNA]</scope>
    <source>
        <strain evidence="4 5">DSM 12252</strain>
    </source>
</reference>
<gene>
    <name evidence="4" type="ORF">HNQ65_003051</name>
</gene>
<feature type="region of interest" description="Disordered" evidence="2">
    <location>
        <begin position="767"/>
        <end position="883"/>
    </location>
</feature>
<evidence type="ECO:0000256" key="1">
    <source>
        <dbReference type="SAM" id="Coils"/>
    </source>
</evidence>
<evidence type="ECO:0000313" key="4">
    <source>
        <dbReference type="EMBL" id="MBB5033463.1"/>
    </source>
</evidence>
<feature type="compositionally biased region" description="Basic and acidic residues" evidence="2">
    <location>
        <begin position="812"/>
        <end position="868"/>
    </location>
</feature>